<evidence type="ECO:0000259" key="3">
    <source>
        <dbReference type="Pfam" id="PF00248"/>
    </source>
</evidence>
<dbReference type="SUPFAM" id="SSF51430">
    <property type="entry name" value="NAD(P)-linked oxidoreductase"/>
    <property type="match status" value="1"/>
</dbReference>
<proteinExistence type="predicted"/>
<dbReference type="GO" id="GO:0016491">
    <property type="term" value="F:oxidoreductase activity"/>
    <property type="evidence" value="ECO:0007669"/>
    <property type="project" value="UniProtKB-KW"/>
</dbReference>
<evidence type="ECO:0000256" key="2">
    <source>
        <dbReference type="ARBA" id="ARBA00023002"/>
    </source>
</evidence>
<keyword evidence="2" id="KW-0560">Oxidoreductase</keyword>
<gene>
    <name evidence="4" type="ORF">HU200_048363</name>
</gene>
<dbReference type="OrthoDB" id="2310150at2759"/>
<dbReference type="Proteomes" id="UP000636709">
    <property type="component" value="Unassembled WGS sequence"/>
</dbReference>
<keyword evidence="1" id="KW-0521">NADP</keyword>
<protein>
    <recommendedName>
        <fullName evidence="3">NADP-dependent oxidoreductase domain-containing protein</fullName>
    </recommendedName>
</protein>
<dbReference type="PANTHER" id="PTHR43364">
    <property type="entry name" value="NADH-SPECIFIC METHYLGLYOXAL REDUCTASE-RELATED"/>
    <property type="match status" value="1"/>
</dbReference>
<dbReference type="InterPro" id="IPR020471">
    <property type="entry name" value="AKR"/>
</dbReference>
<dbReference type="Pfam" id="PF00248">
    <property type="entry name" value="Aldo_ket_red"/>
    <property type="match status" value="1"/>
</dbReference>
<dbReference type="PANTHER" id="PTHR43364:SF4">
    <property type="entry name" value="NAD(P)-LINKED OXIDOREDUCTASE SUPERFAMILY PROTEIN"/>
    <property type="match status" value="1"/>
</dbReference>
<sequence>MQQIAMPSFAVTSPTLSAFHAHRSQRLHTRRVRSQAQALAQAQLQYNKLGDSDLLISEVTLGTMTFGEQNTEKEAHDMLSYSFDQGINILDTAEMYPVPAKKETQGSTDLYIGRWMQSKPRDKIIVATKVAGYSERLTYLRDNEKEMRVDAANIKESVEKSLKRLSTDYIDLLQIHWPDRYVALFGEFSYNPTKWRPSVPFENQLKAFQELIDEGKVRYIGVSNETSFGVMEFVHAAKAHGLPKIVSIQNSYSLIVRCRFEVDLVEVCHPNNCNVGLLAYSPLAGGVLTGKYLDASASISNRSRLNLFPGYMARYNASLAKEATNEYVKLAKKHGLTPVQLALGFVRDRPFTASSIIGATNMDQLKENIDAFTSAPRPLPQEVLAGIEDLFKRYKDPAIL</sequence>
<dbReference type="InterPro" id="IPR050523">
    <property type="entry name" value="AKR_Detox_Biosynth"/>
</dbReference>
<keyword evidence="5" id="KW-1185">Reference proteome</keyword>
<dbReference type="CDD" id="cd19094">
    <property type="entry name" value="AKR_Tas-like"/>
    <property type="match status" value="1"/>
</dbReference>
<name>A0A835AST1_9POAL</name>
<dbReference type="PRINTS" id="PR00069">
    <property type="entry name" value="ALDKETRDTASE"/>
</dbReference>
<comment type="caution">
    <text evidence="4">The sequence shown here is derived from an EMBL/GenBank/DDBJ whole genome shotgun (WGS) entry which is preliminary data.</text>
</comment>
<reference evidence="4" key="1">
    <citation type="submission" date="2020-07" db="EMBL/GenBank/DDBJ databases">
        <title>Genome sequence and genetic diversity analysis of an under-domesticated orphan crop, white fonio (Digitaria exilis).</title>
        <authorList>
            <person name="Bennetzen J.L."/>
            <person name="Chen S."/>
            <person name="Ma X."/>
            <person name="Wang X."/>
            <person name="Yssel A.E.J."/>
            <person name="Chaluvadi S.R."/>
            <person name="Johnson M."/>
            <person name="Gangashetty P."/>
            <person name="Hamidou F."/>
            <person name="Sanogo M.D."/>
            <person name="Zwaenepoel A."/>
            <person name="Wallace J."/>
            <person name="Van De Peer Y."/>
            <person name="Van Deynze A."/>
        </authorList>
    </citation>
    <scope>NUCLEOTIDE SEQUENCE</scope>
    <source>
        <tissue evidence="4">Leaves</tissue>
    </source>
</reference>
<evidence type="ECO:0000256" key="1">
    <source>
        <dbReference type="ARBA" id="ARBA00022857"/>
    </source>
</evidence>
<evidence type="ECO:0000313" key="5">
    <source>
        <dbReference type="Proteomes" id="UP000636709"/>
    </source>
</evidence>
<dbReference type="InterPro" id="IPR036812">
    <property type="entry name" value="NAD(P)_OxRdtase_dom_sf"/>
</dbReference>
<dbReference type="InterPro" id="IPR023210">
    <property type="entry name" value="NADP_OxRdtase_dom"/>
</dbReference>
<dbReference type="AlphaFoldDB" id="A0A835AST1"/>
<accession>A0A835AST1</accession>
<organism evidence="4 5">
    <name type="scientific">Digitaria exilis</name>
    <dbReference type="NCBI Taxonomy" id="1010633"/>
    <lineage>
        <taxon>Eukaryota</taxon>
        <taxon>Viridiplantae</taxon>
        <taxon>Streptophyta</taxon>
        <taxon>Embryophyta</taxon>
        <taxon>Tracheophyta</taxon>
        <taxon>Spermatophyta</taxon>
        <taxon>Magnoliopsida</taxon>
        <taxon>Liliopsida</taxon>
        <taxon>Poales</taxon>
        <taxon>Poaceae</taxon>
        <taxon>PACMAD clade</taxon>
        <taxon>Panicoideae</taxon>
        <taxon>Panicodae</taxon>
        <taxon>Paniceae</taxon>
        <taxon>Anthephorinae</taxon>
        <taxon>Digitaria</taxon>
    </lineage>
</organism>
<dbReference type="FunFam" id="3.20.20.100:FF:000005">
    <property type="entry name" value="NADP(H)-dependent aldo-keto reductase"/>
    <property type="match status" value="1"/>
</dbReference>
<dbReference type="EMBL" id="JACEFO010002199">
    <property type="protein sequence ID" value="KAF8673915.1"/>
    <property type="molecule type" value="Genomic_DNA"/>
</dbReference>
<dbReference type="Gene3D" id="3.20.20.100">
    <property type="entry name" value="NADP-dependent oxidoreductase domain"/>
    <property type="match status" value="1"/>
</dbReference>
<evidence type="ECO:0000313" key="4">
    <source>
        <dbReference type="EMBL" id="KAF8673915.1"/>
    </source>
</evidence>
<feature type="domain" description="NADP-dependent oxidoreductase" evidence="3">
    <location>
        <begin position="59"/>
        <end position="388"/>
    </location>
</feature>